<gene>
    <name evidence="1" type="ORF">P43SY_006140</name>
</gene>
<dbReference type="PANTHER" id="PTHR33325:SF11">
    <property type="entry name" value="COLD SHOCK DOMAIN-CONTAINING PROTEIN 4-LIKE"/>
    <property type="match status" value="1"/>
</dbReference>
<comment type="caution">
    <text evidence="1">The sequence shown here is derived from an EMBL/GenBank/DDBJ whole genome shotgun (WGS) entry which is preliminary data.</text>
</comment>
<protein>
    <submittedName>
        <fullName evidence="1">Uncharacterized protein</fullName>
    </submittedName>
</protein>
<evidence type="ECO:0000313" key="1">
    <source>
        <dbReference type="EMBL" id="KAJ0401690.1"/>
    </source>
</evidence>
<dbReference type="EMBL" id="JAKCXM010000121">
    <property type="protein sequence ID" value="KAJ0401690.1"/>
    <property type="molecule type" value="Genomic_DNA"/>
</dbReference>
<dbReference type="AlphaFoldDB" id="A0AAD5LKI8"/>
<keyword evidence="2" id="KW-1185">Reference proteome</keyword>
<dbReference type="Proteomes" id="UP001209570">
    <property type="component" value="Unassembled WGS sequence"/>
</dbReference>
<evidence type="ECO:0000313" key="2">
    <source>
        <dbReference type="Proteomes" id="UP001209570"/>
    </source>
</evidence>
<accession>A0AAD5LKI8</accession>
<dbReference type="PANTHER" id="PTHR33325">
    <property type="entry name" value="ZINC FINGER, CCHC-TYPE-RELATED"/>
    <property type="match status" value="1"/>
</dbReference>
<name>A0AAD5LKI8_PYTIN</name>
<proteinExistence type="predicted"/>
<reference evidence="1" key="1">
    <citation type="submission" date="2021-12" db="EMBL/GenBank/DDBJ databases">
        <title>Prjna785345.</title>
        <authorList>
            <person name="Rujirawat T."/>
            <person name="Krajaejun T."/>
        </authorList>
    </citation>
    <scope>NUCLEOTIDE SEQUENCE</scope>
    <source>
        <strain evidence="1">Pi057C3</strain>
    </source>
</reference>
<sequence length="320" mass="36412">MHTNLDKLRADLYDSIERTVRIQQAFVKQLRKEAPHSNRIKHIIDLVDLIPFHADSQRNILDEKITHVLKSKAANEKLREEEEAEAKKKAHERDCLACFSFPKMSDLEKLRSPALDITGSNYIVWALEASNYLCADGLSETVEETFTLPTGTSASEQTQRKDASRAVCLLLRHLHGDLKMNYLEERNPAVIWKSLRLRFDTDRKQTLLPLVSDEWNKLCFYNYKNVTEFASVLYKVTSELSWCGKKVSEAEKIEKTLSTFSPAERILAAQHRKANYETFDKLVAALLLDEKHGITRGSFPVNDNGLYAATIVPATSVSAV</sequence>
<organism evidence="1 2">
    <name type="scientific">Pythium insidiosum</name>
    <name type="common">Pythiosis disease agent</name>
    <dbReference type="NCBI Taxonomy" id="114742"/>
    <lineage>
        <taxon>Eukaryota</taxon>
        <taxon>Sar</taxon>
        <taxon>Stramenopiles</taxon>
        <taxon>Oomycota</taxon>
        <taxon>Peronosporomycetes</taxon>
        <taxon>Pythiales</taxon>
        <taxon>Pythiaceae</taxon>
        <taxon>Pythium</taxon>
    </lineage>
</organism>